<keyword evidence="8" id="KW-1185">Reference proteome</keyword>
<dbReference type="InterPro" id="IPR036152">
    <property type="entry name" value="Asp/glu_Ase-like_sf"/>
</dbReference>
<sequence>MTRKNILLVFTGGTIGSTVAGGTINTSTRAPYTLLQQFHDQYAEAGQVTFTTLQPLTLLSENLTPADWTTLIKALEAAPATDFDGIIVTHGTDTLSFTAAALSCYFHTLTVPILLVSSNYPLTDPRANGLANFSCAVDFIRHQHQAGVFVPYRNPRQSMQVHQGHHLAASLQLSGDFISVQHKSYMQYSDGQFTVLNPRQAASGKTYPLQPRFCDRITLIRPYPGLDYRSINLTHTDAILHDLYHSGTACVSPSSGPNRALPAFLDHCRTHNIPLYLAPALHSPDAYQSTRQLLDQGAQVLWNLSLETAYTKLALAYGNFTRQEEINEFMAADIAGEHVASA</sequence>
<dbReference type="EMBL" id="CP022129">
    <property type="protein sequence ID" value="ASF45655.1"/>
    <property type="molecule type" value="Genomic_DNA"/>
</dbReference>
<protein>
    <submittedName>
        <fullName evidence="7">L-asparaginase</fullName>
    </submittedName>
</protein>
<dbReference type="AlphaFoldDB" id="A0A1Z4BWJ7"/>
<dbReference type="GO" id="GO:0006520">
    <property type="term" value="P:amino acid metabolic process"/>
    <property type="evidence" value="ECO:0007669"/>
    <property type="project" value="InterPro"/>
</dbReference>
<proteinExistence type="inferred from homology"/>
<dbReference type="InterPro" id="IPR027473">
    <property type="entry name" value="L-asparaginase_C"/>
</dbReference>
<dbReference type="PIRSF" id="PIRSF001220">
    <property type="entry name" value="L-ASNase_gatD"/>
    <property type="match status" value="1"/>
</dbReference>
<dbReference type="Proteomes" id="UP000197019">
    <property type="component" value="Chromosome"/>
</dbReference>
<feature type="active site" description="O-isoaspartyl threonine intermediate" evidence="2">
    <location>
        <position position="14"/>
    </location>
</feature>
<name>A0A1Z4BWJ7_9GAMM</name>
<organism evidence="7 8">
    <name type="scientific">Methylovulum psychrotolerans</name>
    <dbReference type="NCBI Taxonomy" id="1704499"/>
    <lineage>
        <taxon>Bacteria</taxon>
        <taxon>Pseudomonadati</taxon>
        <taxon>Pseudomonadota</taxon>
        <taxon>Gammaproteobacteria</taxon>
        <taxon>Methylococcales</taxon>
        <taxon>Methylococcaceae</taxon>
        <taxon>Methylovulum</taxon>
    </lineage>
</organism>
<evidence type="ECO:0000313" key="8">
    <source>
        <dbReference type="Proteomes" id="UP000197019"/>
    </source>
</evidence>
<evidence type="ECO:0000313" key="7">
    <source>
        <dbReference type="EMBL" id="ASF45655.1"/>
    </source>
</evidence>
<evidence type="ECO:0000256" key="3">
    <source>
        <dbReference type="PIRSR" id="PIRSR001220-2"/>
    </source>
</evidence>
<dbReference type="SUPFAM" id="SSF53774">
    <property type="entry name" value="Glutaminase/Asparaginase"/>
    <property type="match status" value="1"/>
</dbReference>
<evidence type="ECO:0000256" key="1">
    <source>
        <dbReference type="ARBA" id="ARBA00010518"/>
    </source>
</evidence>
<evidence type="ECO:0000256" key="5">
    <source>
        <dbReference type="PROSITE-ProRule" id="PRU10100"/>
    </source>
</evidence>
<dbReference type="GO" id="GO:0004067">
    <property type="term" value="F:asparaginase activity"/>
    <property type="evidence" value="ECO:0007669"/>
    <property type="project" value="UniProtKB-UniRule"/>
</dbReference>
<dbReference type="KEGG" id="mpsy:CEK71_05985"/>
<dbReference type="Gene3D" id="3.40.50.40">
    <property type="match status" value="1"/>
</dbReference>
<dbReference type="PROSITE" id="PS51732">
    <property type="entry name" value="ASN_GLN_ASE_3"/>
    <property type="match status" value="1"/>
</dbReference>
<dbReference type="InterPro" id="IPR027474">
    <property type="entry name" value="L-asparaginase_N"/>
</dbReference>
<gene>
    <name evidence="7" type="ORF">CEK71_05985</name>
</gene>
<dbReference type="InterPro" id="IPR037152">
    <property type="entry name" value="L-asparaginase_N_sf"/>
</dbReference>
<evidence type="ECO:0000259" key="6">
    <source>
        <dbReference type="Pfam" id="PF00710"/>
    </source>
</evidence>
<comment type="similarity">
    <text evidence="1">Belongs to the asparaginase 1 family.</text>
</comment>
<dbReference type="PANTHER" id="PTHR11707">
    <property type="entry name" value="L-ASPARAGINASE"/>
    <property type="match status" value="1"/>
</dbReference>
<dbReference type="InterPro" id="IPR027475">
    <property type="entry name" value="Asparaginase/glutaminase_AS2"/>
</dbReference>
<dbReference type="PROSITE" id="PS00917">
    <property type="entry name" value="ASN_GLN_ASE_2"/>
    <property type="match status" value="1"/>
</dbReference>
<feature type="active site" evidence="4">
    <location>
        <position position="14"/>
    </location>
</feature>
<feature type="binding site" evidence="3">
    <location>
        <position position="60"/>
    </location>
    <ligand>
        <name>substrate</name>
    </ligand>
</feature>
<dbReference type="PANTHER" id="PTHR11707:SF28">
    <property type="entry name" value="60 KDA LYSOPHOSPHOLIPASE"/>
    <property type="match status" value="1"/>
</dbReference>
<dbReference type="PIRSF" id="PIRSF500176">
    <property type="entry name" value="L_ASNase"/>
    <property type="match status" value="1"/>
</dbReference>
<feature type="active site" evidence="5">
    <location>
        <position position="92"/>
    </location>
</feature>
<feature type="binding site" evidence="3">
    <location>
        <begin position="92"/>
        <end position="93"/>
    </location>
    <ligand>
        <name>substrate</name>
    </ligand>
</feature>
<dbReference type="PROSITE" id="PS00144">
    <property type="entry name" value="ASN_GLN_ASE_1"/>
    <property type="match status" value="1"/>
</dbReference>
<dbReference type="OrthoDB" id="9788068at2"/>
<dbReference type="InterPro" id="IPR020827">
    <property type="entry name" value="Asparaginase/glutaminase_AS1"/>
</dbReference>
<dbReference type="Gene3D" id="3.40.50.1170">
    <property type="entry name" value="L-asparaginase, N-terminal domain"/>
    <property type="match status" value="1"/>
</dbReference>
<accession>A0A1Z4BWJ7</accession>
<dbReference type="PRINTS" id="PR00139">
    <property type="entry name" value="ASNGLNASE"/>
</dbReference>
<evidence type="ECO:0000256" key="4">
    <source>
        <dbReference type="PROSITE-ProRule" id="PRU10099"/>
    </source>
</evidence>
<dbReference type="SMART" id="SM00870">
    <property type="entry name" value="Asparaginase"/>
    <property type="match status" value="1"/>
</dbReference>
<dbReference type="RefSeq" id="WP_088618531.1">
    <property type="nucleotide sequence ID" value="NZ_CP022129.1"/>
</dbReference>
<dbReference type="Pfam" id="PF00710">
    <property type="entry name" value="Asparaginase"/>
    <property type="match status" value="1"/>
</dbReference>
<feature type="domain" description="L-asparaginase N-terminal" evidence="6">
    <location>
        <begin position="5"/>
        <end position="152"/>
    </location>
</feature>
<reference evidence="7 8" key="1">
    <citation type="submission" date="2017-06" db="EMBL/GenBank/DDBJ databases">
        <title>Genome Sequencing of the methanotroph Methylovulum psychrotolerants str. HV10-M2 isolated from a high-altitude environment.</title>
        <authorList>
            <person name="Mateos-Rivera A."/>
        </authorList>
    </citation>
    <scope>NUCLEOTIDE SEQUENCE [LARGE SCALE GENOMIC DNA]</scope>
    <source>
        <strain evidence="7 8">HV10_M2</strain>
    </source>
</reference>
<dbReference type="InterPro" id="IPR006034">
    <property type="entry name" value="Asparaginase/glutaminase-like"/>
</dbReference>
<evidence type="ECO:0000256" key="2">
    <source>
        <dbReference type="PIRSR" id="PIRSR001220-1"/>
    </source>
</evidence>